<dbReference type="PANTHER" id="PTHR43616:SF3">
    <property type="entry name" value="HYDROXYCARBOXYLATE DEHYDROGENASE A"/>
    <property type="match status" value="1"/>
</dbReference>
<dbReference type="InterPro" id="IPR016205">
    <property type="entry name" value="Glycerol_DH"/>
</dbReference>
<proteinExistence type="predicted"/>
<dbReference type="PANTHER" id="PTHR43616">
    <property type="entry name" value="GLYCEROL DEHYDROGENASE"/>
    <property type="match status" value="1"/>
</dbReference>
<protein>
    <submittedName>
        <fullName evidence="6">Glycerol dehydrogenase</fullName>
    </submittedName>
</protein>
<sequence length="363" mass="40187">MEHSRYFYPNYSIGTDAYADVPQVCRKYGTKAVIIGGTRALKAAADRIKDAVKGSEIEITGVFEYGGEASRENMDMLNSHPEVREADMIFACGGGKAIDTCKVLAQESSRPFFTFPTIASTCASCTSLGIIYHPDGSLREYSFQEKPAEWIFINTQVIAEAPEKYLWAGIGDTMAKFYECTISARGDVLDHATSMGVQISHLCAEPLVKYGVEALEECRNNKAGNALREIVLGIIVSTGFVSNLVGIDLNTGLAHACYNGFTVCRSTEEHGHLHGEIVAYCILILLLVDHQEKEFERIFEFSRKMGFPTRLSHIHASLDDMDAVIKKALDGIDVRKWPYEVTPDMILNAVKKIEAYNDEKGIK</sequence>
<feature type="binding site" evidence="4">
    <location>
        <position position="132"/>
    </location>
    <ligand>
        <name>NAD(+)</name>
        <dbReference type="ChEBI" id="CHEBI:57540"/>
    </ligand>
</feature>
<evidence type="ECO:0000256" key="2">
    <source>
        <dbReference type="ARBA" id="ARBA00023002"/>
    </source>
</evidence>
<feature type="binding site" evidence="3">
    <location>
        <position position="255"/>
    </location>
    <ligand>
        <name>glycerol</name>
        <dbReference type="ChEBI" id="CHEBI:17754"/>
    </ligand>
</feature>
<dbReference type="GO" id="GO:0016614">
    <property type="term" value="F:oxidoreductase activity, acting on CH-OH group of donors"/>
    <property type="evidence" value="ECO:0007669"/>
    <property type="project" value="InterPro"/>
</dbReference>
<feature type="binding site" evidence="4">
    <location>
        <position position="126"/>
    </location>
    <ligand>
        <name>NAD(+)</name>
        <dbReference type="ChEBI" id="CHEBI:57540"/>
    </ligand>
</feature>
<dbReference type="Pfam" id="PF00465">
    <property type="entry name" value="Fe-ADH"/>
    <property type="match status" value="1"/>
</dbReference>
<feature type="binding site" evidence="3">
    <location>
        <position position="172"/>
    </location>
    <ligand>
        <name>glycerol</name>
        <dbReference type="ChEBI" id="CHEBI:17754"/>
    </ligand>
</feature>
<organism evidence="6 7">
    <name type="scientific">Anaerostipes butyraticus</name>
    <dbReference type="NCBI Taxonomy" id="645466"/>
    <lineage>
        <taxon>Bacteria</taxon>
        <taxon>Bacillati</taxon>
        <taxon>Bacillota</taxon>
        <taxon>Clostridia</taxon>
        <taxon>Lachnospirales</taxon>
        <taxon>Lachnospiraceae</taxon>
        <taxon>Anaerostipes</taxon>
    </lineage>
</organism>
<dbReference type="EMBL" id="BLYI01000043">
    <property type="protein sequence ID" value="GFO85638.1"/>
    <property type="molecule type" value="Genomic_DNA"/>
</dbReference>
<keyword evidence="3" id="KW-0862">Zinc</keyword>
<dbReference type="AlphaFoldDB" id="A0A916QBK9"/>
<dbReference type="Gene3D" id="1.20.1090.10">
    <property type="entry name" value="Dehydroquinate synthase-like - alpha domain"/>
    <property type="match status" value="1"/>
</dbReference>
<accession>A0A916QBK9</accession>
<evidence type="ECO:0000256" key="1">
    <source>
        <dbReference type="ARBA" id="ARBA00022723"/>
    </source>
</evidence>
<feature type="binding site" evidence="4">
    <location>
        <begin position="95"/>
        <end position="99"/>
    </location>
    <ligand>
        <name>NAD(+)</name>
        <dbReference type="ChEBI" id="CHEBI:57540"/>
    </ligand>
</feature>
<dbReference type="PIRSF" id="PIRSF000112">
    <property type="entry name" value="Glycerol_dehydrogenase"/>
    <property type="match status" value="1"/>
</dbReference>
<evidence type="ECO:0000256" key="3">
    <source>
        <dbReference type="PIRSR" id="PIRSR000112-1"/>
    </source>
</evidence>
<evidence type="ECO:0000313" key="7">
    <source>
        <dbReference type="Proteomes" id="UP000613208"/>
    </source>
</evidence>
<dbReference type="Gene3D" id="3.40.50.1970">
    <property type="match status" value="1"/>
</dbReference>
<feature type="binding site" evidence="4">
    <location>
        <begin position="117"/>
        <end position="120"/>
    </location>
    <ligand>
        <name>NAD(+)</name>
        <dbReference type="ChEBI" id="CHEBI:57540"/>
    </ligand>
</feature>
<comment type="cofactor">
    <cofactor evidence="3">
        <name>Zn(2+)</name>
        <dbReference type="ChEBI" id="CHEBI:29105"/>
    </cofactor>
    <text evidence="3">Binds 1 zinc ion per subunit.</text>
</comment>
<keyword evidence="1 3" id="KW-0479">Metal-binding</keyword>
<dbReference type="SUPFAM" id="SSF56796">
    <property type="entry name" value="Dehydroquinate synthase-like"/>
    <property type="match status" value="1"/>
</dbReference>
<dbReference type="GO" id="GO:0046872">
    <property type="term" value="F:metal ion binding"/>
    <property type="evidence" value="ECO:0007669"/>
    <property type="project" value="UniProtKB-KW"/>
</dbReference>
<dbReference type="RefSeq" id="WP_201311338.1">
    <property type="nucleotide sequence ID" value="NZ_BLYI01000043.1"/>
</dbReference>
<dbReference type="InterPro" id="IPR001670">
    <property type="entry name" value="ADH_Fe/GldA"/>
</dbReference>
<evidence type="ECO:0000313" key="6">
    <source>
        <dbReference type="EMBL" id="GFO85638.1"/>
    </source>
</evidence>
<keyword evidence="4" id="KW-0520">NAD</keyword>
<name>A0A916QBK9_9FIRM</name>
<feature type="binding site" evidence="3">
    <location>
        <position position="274"/>
    </location>
    <ligand>
        <name>glycerol</name>
        <dbReference type="ChEBI" id="CHEBI:17754"/>
    </ligand>
</feature>
<evidence type="ECO:0000259" key="5">
    <source>
        <dbReference type="Pfam" id="PF00465"/>
    </source>
</evidence>
<dbReference type="CDD" id="cd08171">
    <property type="entry name" value="GlyDH-like"/>
    <property type="match status" value="1"/>
</dbReference>
<keyword evidence="2" id="KW-0560">Oxidoreductase</keyword>
<feature type="domain" description="Alcohol dehydrogenase iron-type/glycerol dehydrogenase GldA" evidence="5">
    <location>
        <begin position="10"/>
        <end position="143"/>
    </location>
</feature>
<evidence type="ECO:0000256" key="4">
    <source>
        <dbReference type="PIRSR" id="PIRSR000112-3"/>
    </source>
</evidence>
<feature type="binding site" evidence="4">
    <location>
        <position position="128"/>
    </location>
    <ligand>
        <name>NAD(+)</name>
        <dbReference type="ChEBI" id="CHEBI:57540"/>
    </ligand>
</feature>
<gene>
    <name evidence="6" type="primary">gldA_3</name>
    <name evidence="6" type="ORF">ANBU17_19850</name>
</gene>
<keyword evidence="7" id="KW-1185">Reference proteome</keyword>
<dbReference type="Proteomes" id="UP000613208">
    <property type="component" value="Unassembled WGS sequence"/>
</dbReference>
<comment type="caution">
    <text evidence="6">The sequence shown here is derived from an EMBL/GenBank/DDBJ whole genome shotgun (WGS) entry which is preliminary data.</text>
</comment>
<reference evidence="6" key="1">
    <citation type="submission" date="2020-06" db="EMBL/GenBank/DDBJ databases">
        <title>Characterization of fructooligosaccharide metabolism and fructooligosaccharide-degrading enzymes in human commensal butyrate producers.</title>
        <authorList>
            <person name="Tanno H."/>
            <person name="Fujii T."/>
            <person name="Hirano K."/>
            <person name="Maeno S."/>
            <person name="Tonozuka T."/>
            <person name="Sakamoto M."/>
            <person name="Ohkuma M."/>
            <person name="Tochio T."/>
            <person name="Endo A."/>
        </authorList>
    </citation>
    <scope>NUCLEOTIDE SEQUENCE</scope>
    <source>
        <strain evidence="6">JCM 17466</strain>
    </source>
</reference>